<reference evidence="8" key="1">
    <citation type="journal article" date="2015" name="MBio">
        <title>Genome-Resolved Metagenomic Analysis Reveals Roles for Candidate Phyla and Other Microbial Community Members in Biogeochemical Transformations in Oil Reservoirs.</title>
        <authorList>
            <person name="Hu P."/>
            <person name="Tom L."/>
            <person name="Singh A."/>
            <person name="Thomas B.C."/>
            <person name="Baker B.J."/>
            <person name="Piceno Y.M."/>
            <person name="Andersen G.L."/>
            <person name="Banfield J.F."/>
        </authorList>
    </citation>
    <scope>NUCLEOTIDE SEQUENCE [LARGE SCALE GENOMIC DNA]</scope>
</reference>
<evidence type="ECO:0000256" key="6">
    <source>
        <dbReference type="SAM" id="Phobius"/>
    </source>
</evidence>
<dbReference type="CDD" id="cd16914">
    <property type="entry name" value="EcfT"/>
    <property type="match status" value="1"/>
</dbReference>
<dbReference type="PANTHER" id="PTHR34857">
    <property type="entry name" value="SLL0384 PROTEIN"/>
    <property type="match status" value="1"/>
</dbReference>
<feature type="transmembrane region" description="Helical" evidence="6">
    <location>
        <begin position="147"/>
        <end position="168"/>
    </location>
</feature>
<proteinExistence type="predicted"/>
<feature type="transmembrane region" description="Helical" evidence="6">
    <location>
        <begin position="21"/>
        <end position="40"/>
    </location>
</feature>
<feature type="transmembrane region" description="Helical" evidence="6">
    <location>
        <begin position="71"/>
        <end position="88"/>
    </location>
</feature>
<dbReference type="PANTHER" id="PTHR34857:SF2">
    <property type="entry name" value="SLL0384 PROTEIN"/>
    <property type="match status" value="1"/>
</dbReference>
<dbReference type="InterPro" id="IPR012809">
    <property type="entry name" value="ECF_CbiQ"/>
</dbReference>
<keyword evidence="4 6" id="KW-1133">Transmembrane helix</keyword>
<sequence>MDRAHIHLDEFAHLQSFFHRFDPRAKIISCLFLLVVAVSLKTPTGLGFTLCGIFLLTFLARLPAGRILMRLGFVIPIVVVLCLFLPFARPGIPLFSLNAGSITLNYTLQGLQASGLFFLRLLCAALIIILVTFTTPFHILLRSLIDLKVPAIFIQLIQFTLRYFFVLYDEVIRMSRARRSRNFRPGKNFWNRQTFSTLGGLMGVLFIRSYDRGERIYYAMLARGYRGEVRVLDDLQVSSKDFAIGTALVVYGIVSLIIDRGWWGWLHY</sequence>
<dbReference type="NCBIfam" id="TIGR02454">
    <property type="entry name" value="ECF_T_CbiQ"/>
    <property type="match status" value="1"/>
</dbReference>
<dbReference type="OMA" id="EFIWLVE"/>
<keyword evidence="5 6" id="KW-0472">Membrane</keyword>
<name>A0A124FKD7_9THEO</name>
<comment type="subcellular location">
    <subcellularLocation>
        <location evidence="1">Cell membrane</location>
        <topology evidence="1">Multi-pass membrane protein</topology>
    </subcellularLocation>
</comment>
<keyword evidence="2" id="KW-1003">Cell membrane</keyword>
<dbReference type="InterPro" id="IPR003339">
    <property type="entry name" value="ABC/ECF_trnsptr_transmembrane"/>
</dbReference>
<dbReference type="GO" id="GO:0043190">
    <property type="term" value="C:ATP-binding cassette (ABC) transporter complex"/>
    <property type="evidence" value="ECO:0007669"/>
    <property type="project" value="InterPro"/>
</dbReference>
<feature type="transmembrane region" description="Helical" evidence="6">
    <location>
        <begin position="242"/>
        <end position="263"/>
    </location>
</feature>
<protein>
    <submittedName>
        <fullName evidence="7">Cobalt ABC transport system permease CbiQ</fullName>
    </submittedName>
</protein>
<dbReference type="GO" id="GO:0006824">
    <property type="term" value="P:cobalt ion transport"/>
    <property type="evidence" value="ECO:0007669"/>
    <property type="project" value="InterPro"/>
</dbReference>
<feature type="transmembrane region" description="Helical" evidence="6">
    <location>
        <begin position="118"/>
        <end position="141"/>
    </location>
</feature>
<dbReference type="Pfam" id="PF02361">
    <property type="entry name" value="CbiQ"/>
    <property type="match status" value="1"/>
</dbReference>
<comment type="caution">
    <text evidence="7">The sequence shown here is derived from an EMBL/GenBank/DDBJ whole genome shotgun (WGS) entry which is preliminary data.</text>
</comment>
<evidence type="ECO:0000256" key="4">
    <source>
        <dbReference type="ARBA" id="ARBA00022989"/>
    </source>
</evidence>
<dbReference type="AlphaFoldDB" id="A0A124FKD7"/>
<dbReference type="Proteomes" id="UP000053326">
    <property type="component" value="Unassembled WGS sequence"/>
</dbReference>
<feature type="transmembrane region" description="Helical" evidence="6">
    <location>
        <begin position="189"/>
        <end position="210"/>
    </location>
</feature>
<dbReference type="InterPro" id="IPR051611">
    <property type="entry name" value="ECF_transporter_component"/>
</dbReference>
<evidence type="ECO:0000313" key="8">
    <source>
        <dbReference type="Proteomes" id="UP000053326"/>
    </source>
</evidence>
<evidence type="ECO:0000256" key="3">
    <source>
        <dbReference type="ARBA" id="ARBA00022692"/>
    </source>
</evidence>
<evidence type="ECO:0000313" key="7">
    <source>
        <dbReference type="EMBL" id="KUK36894.1"/>
    </source>
</evidence>
<evidence type="ECO:0000256" key="2">
    <source>
        <dbReference type="ARBA" id="ARBA00022475"/>
    </source>
</evidence>
<gene>
    <name evidence="7" type="ORF">XD66_0396</name>
</gene>
<keyword evidence="3 6" id="KW-0812">Transmembrane</keyword>
<organism evidence="7 8">
    <name type="scientific">Thermacetogenium phaeum</name>
    <dbReference type="NCBI Taxonomy" id="85874"/>
    <lineage>
        <taxon>Bacteria</taxon>
        <taxon>Bacillati</taxon>
        <taxon>Bacillota</taxon>
        <taxon>Clostridia</taxon>
        <taxon>Thermoanaerobacterales</taxon>
        <taxon>Thermoanaerobacteraceae</taxon>
        <taxon>Thermacetogenium</taxon>
    </lineage>
</organism>
<evidence type="ECO:0000256" key="1">
    <source>
        <dbReference type="ARBA" id="ARBA00004651"/>
    </source>
</evidence>
<accession>A0A124FKD7</accession>
<dbReference type="EMBL" id="LGFO01000029">
    <property type="protein sequence ID" value="KUK36894.1"/>
    <property type="molecule type" value="Genomic_DNA"/>
</dbReference>
<evidence type="ECO:0000256" key="5">
    <source>
        <dbReference type="ARBA" id="ARBA00023136"/>
    </source>
</evidence>